<name>A0AAV6RUM0_SOLSE</name>
<keyword evidence="2" id="KW-1185">Reference proteome</keyword>
<dbReference type="EMBL" id="JAGKHQ010000009">
    <property type="protein sequence ID" value="KAG7508990.1"/>
    <property type="molecule type" value="Genomic_DNA"/>
</dbReference>
<comment type="caution">
    <text evidence="1">The sequence shown here is derived from an EMBL/GenBank/DDBJ whole genome shotgun (WGS) entry which is preliminary data.</text>
</comment>
<protein>
    <submittedName>
        <fullName evidence="1">Uncharacterized protein</fullName>
    </submittedName>
</protein>
<evidence type="ECO:0000313" key="2">
    <source>
        <dbReference type="Proteomes" id="UP000693946"/>
    </source>
</evidence>
<accession>A0AAV6RUM0</accession>
<gene>
    <name evidence="1" type="ORF">JOB18_030892</name>
</gene>
<dbReference type="Proteomes" id="UP000693946">
    <property type="component" value="Linkage Group LG17"/>
</dbReference>
<evidence type="ECO:0000313" key="1">
    <source>
        <dbReference type="EMBL" id="KAG7508990.1"/>
    </source>
</evidence>
<organism evidence="1 2">
    <name type="scientific">Solea senegalensis</name>
    <name type="common">Senegalese sole</name>
    <dbReference type="NCBI Taxonomy" id="28829"/>
    <lineage>
        <taxon>Eukaryota</taxon>
        <taxon>Metazoa</taxon>
        <taxon>Chordata</taxon>
        <taxon>Craniata</taxon>
        <taxon>Vertebrata</taxon>
        <taxon>Euteleostomi</taxon>
        <taxon>Actinopterygii</taxon>
        <taxon>Neopterygii</taxon>
        <taxon>Teleostei</taxon>
        <taxon>Neoteleostei</taxon>
        <taxon>Acanthomorphata</taxon>
        <taxon>Carangaria</taxon>
        <taxon>Pleuronectiformes</taxon>
        <taxon>Pleuronectoidei</taxon>
        <taxon>Soleidae</taxon>
        <taxon>Solea</taxon>
    </lineage>
</organism>
<reference evidence="1 2" key="1">
    <citation type="journal article" date="2021" name="Sci. Rep.">
        <title>Chromosome anchoring in Senegalese sole (Solea senegalensis) reveals sex-associated markers and genome rearrangements in flatfish.</title>
        <authorList>
            <person name="Guerrero-Cozar I."/>
            <person name="Gomez-Garrido J."/>
            <person name="Berbel C."/>
            <person name="Martinez-Blanch J.F."/>
            <person name="Alioto T."/>
            <person name="Claros M.G."/>
            <person name="Gagnaire P.A."/>
            <person name="Manchado M."/>
        </authorList>
    </citation>
    <scope>NUCLEOTIDE SEQUENCE [LARGE SCALE GENOMIC DNA]</scope>
    <source>
        <strain evidence="1">Sse05_10M</strain>
    </source>
</reference>
<sequence>MGGDSGEDTQVHLPKVCRRTAASNPAITYLLKLSPATSTSTDSNPRFSLETSLYFMPLIQFSNSVICLACLELLPSLVSFVPRTSPSSPSSASFVK</sequence>
<dbReference type="AlphaFoldDB" id="A0AAV6RUM0"/>
<proteinExistence type="predicted"/>